<organism evidence="8 9">
    <name type="scientific">Corchorus olitorius</name>
    <dbReference type="NCBI Taxonomy" id="93759"/>
    <lineage>
        <taxon>Eukaryota</taxon>
        <taxon>Viridiplantae</taxon>
        <taxon>Streptophyta</taxon>
        <taxon>Embryophyta</taxon>
        <taxon>Tracheophyta</taxon>
        <taxon>Spermatophyta</taxon>
        <taxon>Magnoliopsida</taxon>
        <taxon>eudicotyledons</taxon>
        <taxon>Gunneridae</taxon>
        <taxon>Pentapetalae</taxon>
        <taxon>rosids</taxon>
        <taxon>malvids</taxon>
        <taxon>Malvales</taxon>
        <taxon>Malvaceae</taxon>
        <taxon>Grewioideae</taxon>
        <taxon>Apeibeae</taxon>
        <taxon>Corchorus</taxon>
    </lineage>
</organism>
<evidence type="ECO:0000256" key="1">
    <source>
        <dbReference type="ARBA" id="ARBA00022679"/>
    </source>
</evidence>
<name>A0A1R3H1K5_9ROSI</name>
<keyword evidence="3" id="KW-0540">Nuclease</keyword>
<evidence type="ECO:0000256" key="3">
    <source>
        <dbReference type="ARBA" id="ARBA00022722"/>
    </source>
</evidence>
<protein>
    <recommendedName>
        <fullName evidence="7">Reverse transcriptase RNase H-like domain-containing protein</fullName>
    </recommendedName>
</protein>
<evidence type="ECO:0000256" key="2">
    <source>
        <dbReference type="ARBA" id="ARBA00022695"/>
    </source>
</evidence>
<proteinExistence type="predicted"/>
<evidence type="ECO:0000256" key="4">
    <source>
        <dbReference type="ARBA" id="ARBA00022759"/>
    </source>
</evidence>
<evidence type="ECO:0000256" key="6">
    <source>
        <dbReference type="ARBA" id="ARBA00022918"/>
    </source>
</evidence>
<evidence type="ECO:0000313" key="8">
    <source>
        <dbReference type="EMBL" id="OMO64224.1"/>
    </source>
</evidence>
<keyword evidence="5" id="KW-0378">Hydrolase</keyword>
<dbReference type="GO" id="GO:0016787">
    <property type="term" value="F:hydrolase activity"/>
    <property type="evidence" value="ECO:0007669"/>
    <property type="project" value="UniProtKB-KW"/>
</dbReference>
<evidence type="ECO:0000259" key="7">
    <source>
        <dbReference type="Pfam" id="PF17917"/>
    </source>
</evidence>
<dbReference type="OrthoDB" id="1002451at2759"/>
<keyword evidence="9" id="KW-1185">Reference proteome</keyword>
<dbReference type="InterPro" id="IPR041373">
    <property type="entry name" value="RT_RNaseH"/>
</dbReference>
<keyword evidence="6" id="KW-0695">RNA-directed DNA polymerase</keyword>
<sequence>MAHYHSTFKEILGVKYGIQKFEFHLIGHHFIVELDMAAFDQMLDVKKKTVPNPQLLRWSQWFTCYSFTTRHIKGKHPYDPGHNPIREIQMMEAGSSNAPSIPSPRQAVFYQDPPISADGVLDIKPFYNRLLTLPPDPTKPIDIVQALLGYERNPYKFLDPPQAFIAEDLPTNMSYQGLVSSLPQEIQDKLALFSIQAKAKEELFKFQSIIN</sequence>
<dbReference type="GO" id="GO:0003964">
    <property type="term" value="F:RNA-directed DNA polymerase activity"/>
    <property type="evidence" value="ECO:0007669"/>
    <property type="project" value="UniProtKB-KW"/>
</dbReference>
<gene>
    <name evidence="8" type="ORF">COLO4_32095</name>
</gene>
<dbReference type="Proteomes" id="UP000187203">
    <property type="component" value="Unassembled WGS sequence"/>
</dbReference>
<accession>A0A1R3H1K5</accession>
<keyword evidence="2" id="KW-0548">Nucleotidyltransferase</keyword>
<comment type="caution">
    <text evidence="8">The sequence shown here is derived from an EMBL/GenBank/DDBJ whole genome shotgun (WGS) entry which is preliminary data.</text>
</comment>
<evidence type="ECO:0000256" key="5">
    <source>
        <dbReference type="ARBA" id="ARBA00022801"/>
    </source>
</evidence>
<dbReference type="GO" id="GO:0004519">
    <property type="term" value="F:endonuclease activity"/>
    <property type="evidence" value="ECO:0007669"/>
    <property type="project" value="UniProtKB-KW"/>
</dbReference>
<dbReference type="AlphaFoldDB" id="A0A1R3H1K5"/>
<keyword evidence="4" id="KW-0255">Endonuclease</keyword>
<reference evidence="9" key="1">
    <citation type="submission" date="2013-09" db="EMBL/GenBank/DDBJ databases">
        <title>Corchorus olitorius genome sequencing.</title>
        <authorList>
            <person name="Alam M."/>
            <person name="Haque M.S."/>
            <person name="Islam M.S."/>
            <person name="Emdad E.M."/>
            <person name="Islam M.M."/>
            <person name="Ahmed B."/>
            <person name="Halim A."/>
            <person name="Hossen Q.M.M."/>
            <person name="Hossain M.Z."/>
            <person name="Ahmed R."/>
            <person name="Khan M.M."/>
            <person name="Islam R."/>
            <person name="Rashid M.M."/>
            <person name="Khan S.A."/>
            <person name="Rahman M.S."/>
            <person name="Alam M."/>
            <person name="Yahiya A.S."/>
            <person name="Khan M.S."/>
            <person name="Azam M.S."/>
            <person name="Haque T."/>
            <person name="Lashkar M.Z.H."/>
            <person name="Akhand A.I."/>
            <person name="Morshed G."/>
            <person name="Roy S."/>
            <person name="Uddin K.S."/>
            <person name="Rabeya T."/>
            <person name="Hossain A.S."/>
            <person name="Chowdhury A."/>
            <person name="Snigdha A.R."/>
            <person name="Mortoza M.S."/>
            <person name="Matin S.A."/>
            <person name="Hoque S.M.E."/>
            <person name="Islam M.K."/>
            <person name="Roy D.K."/>
            <person name="Haider R."/>
            <person name="Moosa M.M."/>
            <person name="Elias S.M."/>
            <person name="Hasan A.M."/>
            <person name="Jahan S."/>
            <person name="Shafiuddin M."/>
            <person name="Mahmood N."/>
            <person name="Shommy N.S."/>
        </authorList>
    </citation>
    <scope>NUCLEOTIDE SEQUENCE [LARGE SCALE GENOMIC DNA]</scope>
    <source>
        <strain evidence="9">cv. O-4</strain>
    </source>
</reference>
<dbReference type="EMBL" id="AWUE01020987">
    <property type="protein sequence ID" value="OMO64224.1"/>
    <property type="molecule type" value="Genomic_DNA"/>
</dbReference>
<feature type="domain" description="Reverse transcriptase RNase H-like" evidence="7">
    <location>
        <begin position="3"/>
        <end position="65"/>
    </location>
</feature>
<keyword evidence="1" id="KW-0808">Transferase</keyword>
<evidence type="ECO:0000313" key="9">
    <source>
        <dbReference type="Proteomes" id="UP000187203"/>
    </source>
</evidence>
<dbReference type="Pfam" id="PF17917">
    <property type="entry name" value="RT_RNaseH"/>
    <property type="match status" value="1"/>
</dbReference>